<comment type="caution">
    <text evidence="1">The sequence shown here is derived from an EMBL/GenBank/DDBJ whole genome shotgun (WGS) entry which is preliminary data.</text>
</comment>
<keyword evidence="2" id="KW-1185">Reference proteome</keyword>
<organism evidence="1 2">
    <name type="scientific">Austropuccinia psidii MF-1</name>
    <dbReference type="NCBI Taxonomy" id="1389203"/>
    <lineage>
        <taxon>Eukaryota</taxon>
        <taxon>Fungi</taxon>
        <taxon>Dikarya</taxon>
        <taxon>Basidiomycota</taxon>
        <taxon>Pucciniomycotina</taxon>
        <taxon>Pucciniomycetes</taxon>
        <taxon>Pucciniales</taxon>
        <taxon>Sphaerophragmiaceae</taxon>
        <taxon>Austropuccinia</taxon>
    </lineage>
</organism>
<dbReference type="EMBL" id="AVOT02064489">
    <property type="protein sequence ID" value="MBW0556889.1"/>
    <property type="molecule type" value="Genomic_DNA"/>
</dbReference>
<evidence type="ECO:0000313" key="2">
    <source>
        <dbReference type="Proteomes" id="UP000765509"/>
    </source>
</evidence>
<proteinExistence type="predicted"/>
<protein>
    <submittedName>
        <fullName evidence="1">Uncharacterized protein</fullName>
    </submittedName>
</protein>
<name>A0A9Q3J7B9_9BASI</name>
<gene>
    <name evidence="1" type="ORF">O181_096604</name>
</gene>
<sequence>MKLNHIISDVTRQAELWEEMIIAEGMYKFELINLIQGFQHKFRNSTRYTKGKINEIEKLLHTLTGIPTPPKQSESIRNLNPQGLDAEYSQMRNEVSTSFHTFEPSMGQPLLKEVMRLKEWPHFSGEGEYDHMEFIRGINMFKQDF</sequence>
<dbReference type="AlphaFoldDB" id="A0A9Q3J7B9"/>
<reference evidence="1" key="1">
    <citation type="submission" date="2021-03" db="EMBL/GenBank/DDBJ databases">
        <title>Draft genome sequence of rust myrtle Austropuccinia psidii MF-1, a brazilian biotype.</title>
        <authorList>
            <person name="Quecine M.C."/>
            <person name="Pachon D.M.R."/>
            <person name="Bonatelli M.L."/>
            <person name="Correr F.H."/>
            <person name="Franceschini L.M."/>
            <person name="Leite T.F."/>
            <person name="Margarido G.R.A."/>
            <person name="Almeida C.A."/>
            <person name="Ferrarezi J.A."/>
            <person name="Labate C.A."/>
        </authorList>
    </citation>
    <scope>NUCLEOTIDE SEQUENCE</scope>
    <source>
        <strain evidence="1">MF-1</strain>
    </source>
</reference>
<evidence type="ECO:0000313" key="1">
    <source>
        <dbReference type="EMBL" id="MBW0556889.1"/>
    </source>
</evidence>
<accession>A0A9Q3J7B9</accession>
<dbReference type="Proteomes" id="UP000765509">
    <property type="component" value="Unassembled WGS sequence"/>
</dbReference>